<gene>
    <name evidence="1" type="ORF">LshimejAT787_1203340</name>
</gene>
<name>A0A9P3PU22_LYOSH</name>
<keyword evidence="2" id="KW-1185">Reference proteome</keyword>
<evidence type="ECO:0000313" key="2">
    <source>
        <dbReference type="Proteomes" id="UP001063166"/>
    </source>
</evidence>
<proteinExistence type="predicted"/>
<accession>A0A9P3PU22</accession>
<dbReference type="EMBL" id="BRPK01000012">
    <property type="protein sequence ID" value="GLB42885.1"/>
    <property type="molecule type" value="Genomic_DNA"/>
</dbReference>
<sequence>MLRKRPIRQLKSCLLSWRTVEGWRWCSVGSNNSGENMNFLFDNVKTGDGGSGTLLGFGGGGGNYSPSSRSTAVGHRPGGSLSSQLAVEVAATVPTRALCLRVELSALSTTTQSDDRIRRMASTSSNGGFMLPDFMGVDNVHLVMEDSLGKEIPPPCVSGVRNNGLESKAASCYGIGS</sequence>
<dbReference type="AlphaFoldDB" id="A0A9P3PU22"/>
<comment type="caution">
    <text evidence="1">The sequence shown here is derived from an EMBL/GenBank/DDBJ whole genome shotgun (WGS) entry which is preliminary data.</text>
</comment>
<dbReference type="Proteomes" id="UP001063166">
    <property type="component" value="Unassembled WGS sequence"/>
</dbReference>
<protein>
    <submittedName>
        <fullName evidence="1">Uncharacterized protein</fullName>
    </submittedName>
</protein>
<evidence type="ECO:0000313" key="1">
    <source>
        <dbReference type="EMBL" id="GLB42885.1"/>
    </source>
</evidence>
<reference evidence="1" key="1">
    <citation type="submission" date="2022-07" db="EMBL/GenBank/DDBJ databases">
        <title>The genome of Lyophyllum shimeji provides insight into the initial evolution of ectomycorrhizal fungal genome.</title>
        <authorList>
            <person name="Kobayashi Y."/>
            <person name="Shibata T."/>
            <person name="Hirakawa H."/>
            <person name="Shigenobu S."/>
            <person name="Nishiyama T."/>
            <person name="Yamada A."/>
            <person name="Hasebe M."/>
            <person name="Kawaguchi M."/>
        </authorList>
    </citation>
    <scope>NUCLEOTIDE SEQUENCE</scope>
    <source>
        <strain evidence="1">AT787</strain>
    </source>
</reference>
<organism evidence="1 2">
    <name type="scientific">Lyophyllum shimeji</name>
    <name type="common">Hon-shimeji</name>
    <name type="synonym">Tricholoma shimeji</name>
    <dbReference type="NCBI Taxonomy" id="47721"/>
    <lineage>
        <taxon>Eukaryota</taxon>
        <taxon>Fungi</taxon>
        <taxon>Dikarya</taxon>
        <taxon>Basidiomycota</taxon>
        <taxon>Agaricomycotina</taxon>
        <taxon>Agaricomycetes</taxon>
        <taxon>Agaricomycetidae</taxon>
        <taxon>Agaricales</taxon>
        <taxon>Tricholomatineae</taxon>
        <taxon>Lyophyllaceae</taxon>
        <taxon>Lyophyllum</taxon>
    </lineage>
</organism>